<protein>
    <submittedName>
        <fullName evidence="2">Uncharacterized protein</fullName>
    </submittedName>
</protein>
<evidence type="ECO:0000256" key="1">
    <source>
        <dbReference type="SAM" id="MobiDB-lite"/>
    </source>
</evidence>
<keyword evidence="3" id="KW-1185">Reference proteome</keyword>
<gene>
    <name evidence="2" type="ORF">RHIMIDRAFT_303983</name>
</gene>
<dbReference type="AlphaFoldDB" id="A0A2G4T0K3"/>
<accession>A0A2G4T0K3</accession>
<organism evidence="2 3">
    <name type="scientific">Rhizopus microsporus ATCC 52813</name>
    <dbReference type="NCBI Taxonomy" id="1340429"/>
    <lineage>
        <taxon>Eukaryota</taxon>
        <taxon>Fungi</taxon>
        <taxon>Fungi incertae sedis</taxon>
        <taxon>Mucoromycota</taxon>
        <taxon>Mucoromycotina</taxon>
        <taxon>Mucoromycetes</taxon>
        <taxon>Mucorales</taxon>
        <taxon>Mucorineae</taxon>
        <taxon>Rhizopodaceae</taxon>
        <taxon>Rhizopus</taxon>
    </lineage>
</organism>
<dbReference type="EMBL" id="KZ303845">
    <property type="protein sequence ID" value="PHZ14531.1"/>
    <property type="molecule type" value="Genomic_DNA"/>
</dbReference>
<sequence length="244" mass="28510">MVDLNEKIKLPSKPHFEYFNSNPPRLWDFESFKKYKTAQAVHLPRNKKIRANYEEAIQNIVNLSYISSEMKDYLDALLNPEVILNEYYKLTWSINLLSFMQSDKKNKENNAVVNQYINYKNVVLRGSTNDNINVHIHTIKRRRHNDEEEDHSGGDNGPDDDDYIGVDSPQPGSPSRAAEVEVEEHDSFLTDETDHTYQTEVSNYYAEVLTTRKYIMTMKEVNMNESNTQEEYTYDCSSSLSERL</sequence>
<name>A0A2G4T0K3_RHIZD</name>
<proteinExistence type="predicted"/>
<dbReference type="RefSeq" id="XP_023468239.1">
    <property type="nucleotide sequence ID" value="XM_023614434.1"/>
</dbReference>
<feature type="region of interest" description="Disordered" evidence="1">
    <location>
        <begin position="139"/>
        <end position="180"/>
    </location>
</feature>
<evidence type="ECO:0000313" key="3">
    <source>
        <dbReference type="Proteomes" id="UP000242254"/>
    </source>
</evidence>
<dbReference type="Proteomes" id="UP000242254">
    <property type="component" value="Unassembled WGS sequence"/>
</dbReference>
<dbReference type="GeneID" id="35445423"/>
<evidence type="ECO:0000313" key="2">
    <source>
        <dbReference type="EMBL" id="PHZ14531.1"/>
    </source>
</evidence>
<reference evidence="2 3" key="1">
    <citation type="journal article" date="2016" name="Proc. Natl. Acad. Sci. U.S.A.">
        <title>Lipid metabolic changes in an early divergent fungus govern the establishment of a mutualistic symbiosis with endobacteria.</title>
        <authorList>
            <person name="Lastovetsky O.A."/>
            <person name="Gaspar M.L."/>
            <person name="Mondo S.J."/>
            <person name="LaButti K.M."/>
            <person name="Sandor L."/>
            <person name="Grigoriev I.V."/>
            <person name="Henry S.A."/>
            <person name="Pawlowska T.E."/>
        </authorList>
    </citation>
    <scope>NUCLEOTIDE SEQUENCE [LARGE SCALE GENOMIC DNA]</scope>
    <source>
        <strain evidence="2 3">ATCC 52813</strain>
    </source>
</reference>